<dbReference type="PANTHER" id="PTHR24148:SF64">
    <property type="entry name" value="HETEROKARYON INCOMPATIBILITY DOMAIN-CONTAINING PROTEIN"/>
    <property type="match status" value="1"/>
</dbReference>
<dbReference type="InterPro" id="IPR052895">
    <property type="entry name" value="HetReg/Transcr_Mod"/>
</dbReference>
<dbReference type="PANTHER" id="PTHR24148">
    <property type="entry name" value="ANKYRIN REPEAT DOMAIN-CONTAINING PROTEIN 39 HOMOLOG-RELATED"/>
    <property type="match status" value="1"/>
</dbReference>
<keyword evidence="3" id="KW-1185">Reference proteome</keyword>
<evidence type="ECO:0000313" key="2">
    <source>
        <dbReference type="EMBL" id="KAK3353379.1"/>
    </source>
</evidence>
<evidence type="ECO:0000259" key="1">
    <source>
        <dbReference type="Pfam" id="PF06985"/>
    </source>
</evidence>
<accession>A0AAJ0MEN8</accession>
<proteinExistence type="predicted"/>
<comment type="caution">
    <text evidence="2">The sequence shown here is derived from an EMBL/GenBank/DDBJ whole genome shotgun (WGS) entry which is preliminary data.</text>
</comment>
<dbReference type="Proteomes" id="UP001275084">
    <property type="component" value="Unassembled WGS sequence"/>
</dbReference>
<gene>
    <name evidence="2" type="ORF">B0T25DRAFT_544359</name>
</gene>
<evidence type="ECO:0000313" key="3">
    <source>
        <dbReference type="Proteomes" id="UP001275084"/>
    </source>
</evidence>
<reference evidence="2" key="2">
    <citation type="submission" date="2023-06" db="EMBL/GenBank/DDBJ databases">
        <authorList>
            <consortium name="Lawrence Berkeley National Laboratory"/>
            <person name="Haridas S."/>
            <person name="Hensen N."/>
            <person name="Bonometti L."/>
            <person name="Westerberg I."/>
            <person name="Brannstrom I.O."/>
            <person name="Guillou S."/>
            <person name="Cros-Aarteil S."/>
            <person name="Calhoun S."/>
            <person name="Kuo A."/>
            <person name="Mondo S."/>
            <person name="Pangilinan J."/>
            <person name="Riley R."/>
            <person name="Labutti K."/>
            <person name="Andreopoulos B."/>
            <person name="Lipzen A."/>
            <person name="Chen C."/>
            <person name="Yanf M."/>
            <person name="Daum C."/>
            <person name="Ng V."/>
            <person name="Clum A."/>
            <person name="Steindorff A."/>
            <person name="Ohm R."/>
            <person name="Martin F."/>
            <person name="Silar P."/>
            <person name="Natvig D."/>
            <person name="Lalanne C."/>
            <person name="Gautier V."/>
            <person name="Ament-Velasquez S.L."/>
            <person name="Kruys A."/>
            <person name="Hutchinson M.I."/>
            <person name="Powell A.J."/>
            <person name="Barry K."/>
            <person name="Miller A.N."/>
            <person name="Grigoriev I.V."/>
            <person name="Debuchy R."/>
            <person name="Gladieux P."/>
            <person name="Thoren M.H."/>
            <person name="Johannesson H."/>
        </authorList>
    </citation>
    <scope>NUCLEOTIDE SEQUENCE</scope>
    <source>
        <strain evidence="2">CBS 955.72</strain>
    </source>
</reference>
<dbReference type="EMBL" id="JAUIQD010000004">
    <property type="protein sequence ID" value="KAK3353379.1"/>
    <property type="molecule type" value="Genomic_DNA"/>
</dbReference>
<name>A0AAJ0MEN8_9PEZI</name>
<organism evidence="2 3">
    <name type="scientific">Lasiosphaeria hispida</name>
    <dbReference type="NCBI Taxonomy" id="260671"/>
    <lineage>
        <taxon>Eukaryota</taxon>
        <taxon>Fungi</taxon>
        <taxon>Dikarya</taxon>
        <taxon>Ascomycota</taxon>
        <taxon>Pezizomycotina</taxon>
        <taxon>Sordariomycetes</taxon>
        <taxon>Sordariomycetidae</taxon>
        <taxon>Sordariales</taxon>
        <taxon>Lasiosphaeriaceae</taxon>
        <taxon>Lasiosphaeria</taxon>
    </lineage>
</organism>
<protein>
    <recommendedName>
        <fullName evidence="1">Heterokaryon incompatibility domain-containing protein</fullName>
    </recommendedName>
</protein>
<feature type="domain" description="Heterokaryon incompatibility" evidence="1">
    <location>
        <begin position="299"/>
        <end position="388"/>
    </location>
</feature>
<sequence length="769" mass="84744">MSSSSADDGSDWESDLDEFDRDMSGWKELERDNSTVQRALSRVLRALPGAAQVVGARKTKLSPRCVFRAVRDAHNAVPADFVPTRAQVDALIGMSTALERKSLHSGKHGNGDFLNNAITAAQVAAAAIPGDRPELAQRLDSLSRMIAVKSRRKDLEDWDHAIEAARRATELTPTGDGQRITRLRAVSKLFEERFEYGGRNKADLEQAILSYEMIVEGNPELGRDVVTMVANNIAYLRFKGGDRAAISNVLEVPFTDIGNGPLSLAGASPYRFRFLDCNEFVQEIALRLVEFEFLPEDRYAAVSYVWKGLRPGEGSGLSQRFMTVRGAEDADPISLAVLRTACMASLKLGSDLLWLDRLCILQENDLDKSWQIKNMHQIYQSCRACLVFPGGLARLGDLAEETSWIHRAWTLQEAVAPPDVHCVFSWTLGATAHLQSHFSVTVREIEPRASGMTNLYLLLRGTLSSPMTIWRSGPSTPGPKEHCSEQQINVLADGGGRGSHIQALLGALNKDEKELQADAIWRSALMRTSSRPVDMVFSIMGLLGVSLEPTAFARHDRRAATVALMRGLLACGEPARWLATSLSLTPDPHISTLPIMPETSVEGRAYVLAPKGRKEVAELVGHSWWWLKGAPNGEMDERGHLKFKARAATVISKKKGGSSLLSGKGKKYRHQQNNSIQSESGEEWIVIRSRDDILSESAYMLSFAVVIGKYEDYTDATIAYIASQNNVVVMFVGENAVGKWHNVGYGRVSLAMIKGWEIKEFEVGGLNPI</sequence>
<reference evidence="2" key="1">
    <citation type="journal article" date="2023" name="Mol. Phylogenet. Evol.">
        <title>Genome-scale phylogeny and comparative genomics of the fungal order Sordariales.</title>
        <authorList>
            <person name="Hensen N."/>
            <person name="Bonometti L."/>
            <person name="Westerberg I."/>
            <person name="Brannstrom I.O."/>
            <person name="Guillou S."/>
            <person name="Cros-Aarteil S."/>
            <person name="Calhoun S."/>
            <person name="Haridas S."/>
            <person name="Kuo A."/>
            <person name="Mondo S."/>
            <person name="Pangilinan J."/>
            <person name="Riley R."/>
            <person name="LaButti K."/>
            <person name="Andreopoulos B."/>
            <person name="Lipzen A."/>
            <person name="Chen C."/>
            <person name="Yan M."/>
            <person name="Daum C."/>
            <person name="Ng V."/>
            <person name="Clum A."/>
            <person name="Steindorff A."/>
            <person name="Ohm R.A."/>
            <person name="Martin F."/>
            <person name="Silar P."/>
            <person name="Natvig D.O."/>
            <person name="Lalanne C."/>
            <person name="Gautier V."/>
            <person name="Ament-Velasquez S.L."/>
            <person name="Kruys A."/>
            <person name="Hutchinson M.I."/>
            <person name="Powell A.J."/>
            <person name="Barry K."/>
            <person name="Miller A.N."/>
            <person name="Grigoriev I.V."/>
            <person name="Debuchy R."/>
            <person name="Gladieux P."/>
            <person name="Hiltunen Thoren M."/>
            <person name="Johannesson H."/>
        </authorList>
    </citation>
    <scope>NUCLEOTIDE SEQUENCE</scope>
    <source>
        <strain evidence="2">CBS 955.72</strain>
    </source>
</reference>
<dbReference type="InterPro" id="IPR010730">
    <property type="entry name" value="HET"/>
</dbReference>
<dbReference type="Pfam" id="PF06985">
    <property type="entry name" value="HET"/>
    <property type="match status" value="1"/>
</dbReference>
<dbReference type="AlphaFoldDB" id="A0AAJ0MEN8"/>